<dbReference type="Ensembl" id="ENSMMDT00005050968.1">
    <property type="protein sequence ID" value="ENSMMDP00005049979.1"/>
    <property type="gene ID" value="ENSMMDG00005022701.1"/>
</dbReference>
<protein>
    <submittedName>
        <fullName evidence="2">LSM11, U7 small nuclear RNA associated</fullName>
    </submittedName>
</protein>
<dbReference type="GO" id="GO:0006398">
    <property type="term" value="P:mRNA 3'-end processing by stem-loop binding and cleavage"/>
    <property type="evidence" value="ECO:0007669"/>
    <property type="project" value="TreeGrafter"/>
</dbReference>
<proteinExistence type="predicted"/>
<dbReference type="GO" id="GO:0005683">
    <property type="term" value="C:U7 snRNP"/>
    <property type="evidence" value="ECO:0007669"/>
    <property type="project" value="TreeGrafter"/>
</dbReference>
<reference evidence="2" key="3">
    <citation type="submission" date="2025-09" db="UniProtKB">
        <authorList>
            <consortium name="Ensembl"/>
        </authorList>
    </citation>
    <scope>IDENTIFICATION</scope>
</reference>
<dbReference type="InParanoid" id="A0A668AP53"/>
<evidence type="ECO:0000313" key="2">
    <source>
        <dbReference type="Ensembl" id="ENSMMDP00005049979.1"/>
    </source>
</evidence>
<dbReference type="SUPFAM" id="SSF50182">
    <property type="entry name" value="Sm-like ribonucleoproteins"/>
    <property type="match status" value="1"/>
</dbReference>
<reference evidence="2" key="2">
    <citation type="submission" date="2025-08" db="UniProtKB">
        <authorList>
            <consortium name="Ensembl"/>
        </authorList>
    </citation>
    <scope>IDENTIFICATION</scope>
</reference>
<gene>
    <name evidence="2" type="primary">LSM11</name>
    <name evidence="2" type="synonym">lsm11</name>
</gene>
<dbReference type="AlphaFoldDB" id="A0A668AP53"/>
<dbReference type="PANTHER" id="PTHR21415">
    <property type="entry name" value="U7 SNRNA-ASSOCIATED SM-LIKE PROTEIN LSM11"/>
    <property type="match status" value="1"/>
</dbReference>
<feature type="region of interest" description="Disordered" evidence="1">
    <location>
        <begin position="246"/>
        <end position="323"/>
    </location>
</feature>
<feature type="region of interest" description="Disordered" evidence="1">
    <location>
        <begin position="128"/>
        <end position="156"/>
    </location>
</feature>
<evidence type="ECO:0000256" key="1">
    <source>
        <dbReference type="SAM" id="MobiDB-lite"/>
    </source>
</evidence>
<dbReference type="CDD" id="cd01739">
    <property type="entry name" value="LSm11_M"/>
    <property type="match status" value="1"/>
</dbReference>
<feature type="compositionally biased region" description="Low complexity" evidence="1">
    <location>
        <begin position="22"/>
        <end position="33"/>
    </location>
</feature>
<sequence>MEERERDTGDVNPSSTSSDCKATAPTSSSSAPSVPEHGADSTRAASGDLGDKLDVCSDNFDPLLALYSPTVPLPFPNIKCFNNVSEYESFLRGGRGRAKPENVEKRQRKAMKGVADPERIERLKKLMVRNPVPEAEGESSSSTPRRRKQKPPKNVLTRMPLCKGGPLGELHRCVEERIRVKVHIRTFKGLRGVCSGFIVAFDKFWNMAMVDVDETYRELLLGEALYHEKALTVSRLFEKLKIQESPEGDEQAKKHKAKGKASCPQSADPSPVSKEGSSKRGDNRTESRLSGDSVRGEQEKQGASLKARGPETGGRKHSQAYGKVHTRHVNQLFIRAHIDPSPMDGEEWRDGLHSSRNRSSPAAPSLPKVAEVSKSILFGLLDHGRAHPHAHAHSTRHPHGHTCLWYPHTHVHPHHALVGGHSHSHAHAHARLHHRIYRWPDCCGSEVHTGKSLGEHVSLVAWKQTESKRSE</sequence>
<feature type="compositionally biased region" description="Basic and acidic residues" evidence="1">
    <location>
        <begin position="276"/>
        <end position="300"/>
    </location>
</feature>
<dbReference type="InterPro" id="IPR034109">
    <property type="entry name" value="Lsm11_M"/>
</dbReference>
<feature type="compositionally biased region" description="Polar residues" evidence="1">
    <location>
        <begin position="11"/>
        <end position="20"/>
    </location>
</feature>
<dbReference type="PANTHER" id="PTHR21415:SF1">
    <property type="entry name" value="U7 SNRNA-ASSOCIATED SM-LIKE PROTEIN LSM11"/>
    <property type="match status" value="1"/>
</dbReference>
<feature type="region of interest" description="Disordered" evidence="1">
    <location>
        <begin position="1"/>
        <end position="52"/>
    </location>
</feature>
<dbReference type="InterPro" id="IPR039267">
    <property type="entry name" value="Lsm11"/>
</dbReference>
<name>A0A668AP53_9TELE</name>
<feature type="region of interest" description="Disordered" evidence="1">
    <location>
        <begin position="340"/>
        <end position="368"/>
    </location>
</feature>
<dbReference type="Gene3D" id="2.30.30.100">
    <property type="match status" value="1"/>
</dbReference>
<dbReference type="GeneTree" id="ENSGT00390000012944"/>
<keyword evidence="3" id="KW-1185">Reference proteome</keyword>
<dbReference type="Proteomes" id="UP000472263">
    <property type="component" value="Chromosome 10"/>
</dbReference>
<dbReference type="InterPro" id="IPR010920">
    <property type="entry name" value="LSM_dom_sf"/>
</dbReference>
<evidence type="ECO:0000313" key="3">
    <source>
        <dbReference type="Proteomes" id="UP000472263"/>
    </source>
</evidence>
<accession>A0A668AP53</accession>
<dbReference type="GO" id="GO:0071209">
    <property type="term" value="F:U7 snRNA binding"/>
    <property type="evidence" value="ECO:0007669"/>
    <property type="project" value="InterPro"/>
</dbReference>
<reference evidence="2" key="1">
    <citation type="submission" date="2019-06" db="EMBL/GenBank/DDBJ databases">
        <authorList>
            <consortium name="Wellcome Sanger Institute Data Sharing"/>
        </authorList>
    </citation>
    <scope>NUCLEOTIDE SEQUENCE [LARGE SCALE GENOMIC DNA]</scope>
</reference>
<organism evidence="2 3">
    <name type="scientific">Myripristis murdjan</name>
    <name type="common">pinecone soldierfish</name>
    <dbReference type="NCBI Taxonomy" id="586833"/>
    <lineage>
        <taxon>Eukaryota</taxon>
        <taxon>Metazoa</taxon>
        <taxon>Chordata</taxon>
        <taxon>Craniata</taxon>
        <taxon>Vertebrata</taxon>
        <taxon>Euteleostomi</taxon>
        <taxon>Actinopterygii</taxon>
        <taxon>Neopterygii</taxon>
        <taxon>Teleostei</taxon>
        <taxon>Neoteleostei</taxon>
        <taxon>Acanthomorphata</taxon>
        <taxon>Holocentriformes</taxon>
        <taxon>Holocentridae</taxon>
        <taxon>Myripristis</taxon>
    </lineage>
</organism>